<dbReference type="AlphaFoldDB" id="G3AKU4"/>
<keyword evidence="9" id="KW-1185">Reference proteome</keyword>
<feature type="domain" description="USP" evidence="7">
    <location>
        <begin position="24"/>
        <end position="546"/>
    </location>
</feature>
<protein>
    <recommendedName>
        <fullName evidence="5">Ubiquitin carboxyl-terminal hydrolase</fullName>
        <ecNumber evidence="5">3.4.19.12</ecNumber>
    </recommendedName>
</protein>
<keyword evidence="3 5" id="KW-0645">Protease</keyword>
<name>G3AKU4_SPAPN</name>
<dbReference type="InterPro" id="IPR018200">
    <property type="entry name" value="USP_CS"/>
</dbReference>
<dbReference type="EC" id="3.4.19.12" evidence="5"/>
<dbReference type="GO" id="GO:0004843">
    <property type="term" value="F:cysteine-type deubiquitinase activity"/>
    <property type="evidence" value="ECO:0007669"/>
    <property type="project" value="UniProtKB-UniRule"/>
</dbReference>
<evidence type="ECO:0000256" key="2">
    <source>
        <dbReference type="ARBA" id="ARBA00009085"/>
    </source>
</evidence>
<dbReference type="Gene3D" id="3.90.70.10">
    <property type="entry name" value="Cysteine proteinases"/>
    <property type="match status" value="2"/>
</dbReference>
<evidence type="ECO:0000256" key="4">
    <source>
        <dbReference type="ARBA" id="ARBA00022801"/>
    </source>
</evidence>
<evidence type="ECO:0000256" key="5">
    <source>
        <dbReference type="RuleBase" id="RU366025"/>
    </source>
</evidence>
<evidence type="ECO:0000313" key="8">
    <source>
        <dbReference type="EMBL" id="EGW33645.1"/>
    </source>
</evidence>
<dbReference type="InterPro" id="IPR050164">
    <property type="entry name" value="Peptidase_C19"/>
</dbReference>
<dbReference type="SUPFAM" id="SSF54001">
    <property type="entry name" value="Cysteine proteinases"/>
    <property type="match status" value="1"/>
</dbReference>
<dbReference type="PANTHER" id="PTHR24006:SF733">
    <property type="entry name" value="RE52890P"/>
    <property type="match status" value="1"/>
</dbReference>
<comment type="catalytic activity">
    <reaction evidence="1 5">
        <text>Thiol-dependent hydrolysis of ester, thioester, amide, peptide and isopeptide bonds formed by the C-terminal Gly of ubiquitin (a 76-residue protein attached to proteins as an intracellular targeting signal).</text>
        <dbReference type="EC" id="3.4.19.12"/>
    </reaction>
</comment>
<evidence type="ECO:0000256" key="3">
    <source>
        <dbReference type="ARBA" id="ARBA00022670"/>
    </source>
</evidence>
<feature type="region of interest" description="Disordered" evidence="6">
    <location>
        <begin position="195"/>
        <end position="217"/>
    </location>
</feature>
<dbReference type="PROSITE" id="PS00973">
    <property type="entry name" value="USP_2"/>
    <property type="match status" value="1"/>
</dbReference>
<dbReference type="GO" id="GO:0005634">
    <property type="term" value="C:nucleus"/>
    <property type="evidence" value="ECO:0007669"/>
    <property type="project" value="TreeGrafter"/>
</dbReference>
<evidence type="ECO:0000256" key="6">
    <source>
        <dbReference type="SAM" id="MobiDB-lite"/>
    </source>
</evidence>
<organism evidence="9">
    <name type="scientific">Spathaspora passalidarum (strain NRRL Y-27907 / 11-Y1)</name>
    <dbReference type="NCBI Taxonomy" id="619300"/>
    <lineage>
        <taxon>Eukaryota</taxon>
        <taxon>Fungi</taxon>
        <taxon>Dikarya</taxon>
        <taxon>Ascomycota</taxon>
        <taxon>Saccharomycotina</taxon>
        <taxon>Pichiomycetes</taxon>
        <taxon>Debaryomycetaceae</taxon>
        <taxon>Spathaspora</taxon>
    </lineage>
</organism>
<dbReference type="eggNOG" id="KOG1864">
    <property type="taxonomic scope" value="Eukaryota"/>
</dbReference>
<dbReference type="GO" id="GO:0016579">
    <property type="term" value="P:protein deubiquitination"/>
    <property type="evidence" value="ECO:0007669"/>
    <property type="project" value="InterPro"/>
</dbReference>
<sequence>MTKPYPEPNPPVILPYGDGSYKIFGMENFGNTCYCNSILQCLYYTENFRKNLVSHKFTKHEPKLKISGSKLHSFSNKYEQLLQKKLKEQGKVPTQTPISAGSVVSGSGGLEERPKSSRKGSLFGIKFNNSSSTTTAANVIDSKTASYIREAKDWDVLTLEQRLNIKKCAEFQKLPILMTRPTNHEVNPSGRVDYSQSSSMLLNGDQPQQTQSEGSISSTSSAIIVGIPHPETNLLVPINPFNVNPGADQRKRSALINGPIINLDASLQIGEQHEDSILMYALKDIFESMIENKSTIGVVSPNYFIQKLKDRNYLFRQNNMHHDAHEFFNYLINEIIETLNREVGPENNWCNNIFRGSITNETKCLSCETVSSRHEYFLDLSIDIPPGESAYSLSYSLNNFSKSETLTNQNKFYCNTCSSLQEAVKTIKLNKLPEVLVINFKRFKYDETVDKMVKLFDSISYPFKLKLFNTTDDDQEQHLYELYALVVHIGGGPMHGHYVSICKTKYGLWLLFDDETVELVDDSYVMRFFGNGPGLASAYILFYSKCHETSDDVVDFGFDISSIYKGDDFGLLQQVNNNSDLSLKKPTTAEEVEQEKSETSSVNSYNAPEAKKQGVFKPFKFDGTKEEKPLSRSSSNKEPKEKKSWGLKWKNSSDTTNSDKKASVSGASSSVPERKKSIFGFKRK</sequence>
<dbReference type="GO" id="GO:0005829">
    <property type="term" value="C:cytosol"/>
    <property type="evidence" value="ECO:0007669"/>
    <property type="project" value="TreeGrafter"/>
</dbReference>
<dbReference type="KEGG" id="spaa:SPAPADRAFT_55482"/>
<evidence type="ECO:0000259" key="7">
    <source>
        <dbReference type="PROSITE" id="PS50235"/>
    </source>
</evidence>
<reference evidence="8 9" key="1">
    <citation type="journal article" date="2011" name="Proc. Natl. Acad. Sci. U.S.A.">
        <title>Comparative genomics of xylose-fermenting fungi for enhanced biofuel production.</title>
        <authorList>
            <person name="Wohlbach D.J."/>
            <person name="Kuo A."/>
            <person name="Sato T.K."/>
            <person name="Potts K.M."/>
            <person name="Salamov A.A."/>
            <person name="LaButti K.M."/>
            <person name="Sun H."/>
            <person name="Clum A."/>
            <person name="Pangilinan J.L."/>
            <person name="Lindquist E.A."/>
            <person name="Lucas S."/>
            <person name="Lapidus A."/>
            <person name="Jin M."/>
            <person name="Gunawan C."/>
            <person name="Balan V."/>
            <person name="Dale B.E."/>
            <person name="Jeffries T.W."/>
            <person name="Zinkel R."/>
            <person name="Barry K.W."/>
            <person name="Grigoriev I.V."/>
            <person name="Gasch A.P."/>
        </authorList>
    </citation>
    <scope>NUCLEOTIDE SEQUENCE [LARGE SCALE GENOMIC DNA]</scope>
    <source>
        <strain evidence="9">NRRL Y-27907 / 11-Y1</strain>
    </source>
</reference>
<dbReference type="PROSITE" id="PS00972">
    <property type="entry name" value="USP_1"/>
    <property type="match status" value="1"/>
</dbReference>
<accession>G3AKU4</accession>
<dbReference type="OMA" id="PMHGHYV"/>
<gene>
    <name evidence="8" type="ORF">SPAPADRAFT_55482</name>
</gene>
<keyword evidence="5" id="KW-0833">Ubl conjugation pathway</keyword>
<keyword evidence="5" id="KW-0788">Thiol protease</keyword>
<dbReference type="InterPro" id="IPR038765">
    <property type="entry name" value="Papain-like_cys_pep_sf"/>
</dbReference>
<dbReference type="Proteomes" id="UP000000709">
    <property type="component" value="Unassembled WGS sequence"/>
</dbReference>
<dbReference type="Pfam" id="PF00443">
    <property type="entry name" value="UCH"/>
    <property type="match status" value="2"/>
</dbReference>
<comment type="similarity">
    <text evidence="2 5">Belongs to the peptidase C19 family.</text>
</comment>
<dbReference type="FunFam" id="3.90.70.10:FF:000131">
    <property type="entry name" value="Ubiquitin carboxyl-terminal hydrolase"/>
    <property type="match status" value="1"/>
</dbReference>
<dbReference type="GO" id="GO:0006508">
    <property type="term" value="P:proteolysis"/>
    <property type="evidence" value="ECO:0007669"/>
    <property type="project" value="UniProtKB-KW"/>
</dbReference>
<dbReference type="InParanoid" id="G3AKU4"/>
<dbReference type="InterPro" id="IPR001394">
    <property type="entry name" value="Peptidase_C19_UCH"/>
</dbReference>
<dbReference type="PANTHER" id="PTHR24006">
    <property type="entry name" value="UBIQUITIN CARBOXYL-TERMINAL HYDROLASE"/>
    <property type="match status" value="1"/>
</dbReference>
<dbReference type="OrthoDB" id="27652at2759"/>
<keyword evidence="4 5" id="KW-0378">Hydrolase</keyword>
<dbReference type="CDD" id="cd02663">
    <property type="entry name" value="Peptidase_C19G"/>
    <property type="match status" value="1"/>
</dbReference>
<feature type="region of interest" description="Disordered" evidence="6">
    <location>
        <begin position="89"/>
        <end position="118"/>
    </location>
</feature>
<evidence type="ECO:0000256" key="1">
    <source>
        <dbReference type="ARBA" id="ARBA00000707"/>
    </source>
</evidence>
<dbReference type="PROSITE" id="PS50235">
    <property type="entry name" value="USP_3"/>
    <property type="match status" value="1"/>
</dbReference>
<dbReference type="STRING" id="619300.G3AKU4"/>
<feature type="compositionally biased region" description="Basic and acidic residues" evidence="6">
    <location>
        <begin position="619"/>
        <end position="644"/>
    </location>
</feature>
<dbReference type="RefSeq" id="XP_007375160.1">
    <property type="nucleotide sequence ID" value="XM_007375098.1"/>
</dbReference>
<feature type="compositionally biased region" description="Polar residues" evidence="6">
    <location>
        <begin position="195"/>
        <end position="211"/>
    </location>
</feature>
<dbReference type="EMBL" id="GL996501">
    <property type="protein sequence ID" value="EGW33645.1"/>
    <property type="molecule type" value="Genomic_DNA"/>
</dbReference>
<proteinExistence type="inferred from homology"/>
<feature type="region of interest" description="Disordered" evidence="6">
    <location>
        <begin position="582"/>
        <end position="684"/>
    </location>
</feature>
<dbReference type="InterPro" id="IPR028889">
    <property type="entry name" value="USP"/>
</dbReference>
<evidence type="ECO:0000313" key="9">
    <source>
        <dbReference type="Proteomes" id="UP000000709"/>
    </source>
</evidence>
<dbReference type="FunCoup" id="G3AKU4">
    <property type="interactions" value="409"/>
</dbReference>
<dbReference type="HOGENOM" id="CLU_008279_12_1_1"/>
<dbReference type="GeneID" id="18871941"/>